<keyword evidence="3" id="KW-1185">Reference proteome</keyword>
<dbReference type="EMBL" id="JAULSV010000006">
    <property type="protein sequence ID" value="KAK0640659.1"/>
    <property type="molecule type" value="Genomic_DNA"/>
</dbReference>
<gene>
    <name evidence="2" type="ORF">B0T16DRAFT_393081</name>
</gene>
<dbReference type="Proteomes" id="UP001174936">
    <property type="component" value="Unassembled WGS sequence"/>
</dbReference>
<accession>A0AA39XV33</accession>
<comment type="caution">
    <text evidence="2">The sequence shown here is derived from an EMBL/GenBank/DDBJ whole genome shotgun (WGS) entry which is preliminary data.</text>
</comment>
<name>A0AA39XV33_9PEZI</name>
<evidence type="ECO:0000256" key="1">
    <source>
        <dbReference type="SAM" id="SignalP"/>
    </source>
</evidence>
<organism evidence="2 3">
    <name type="scientific">Cercophora newfieldiana</name>
    <dbReference type="NCBI Taxonomy" id="92897"/>
    <lineage>
        <taxon>Eukaryota</taxon>
        <taxon>Fungi</taxon>
        <taxon>Dikarya</taxon>
        <taxon>Ascomycota</taxon>
        <taxon>Pezizomycotina</taxon>
        <taxon>Sordariomycetes</taxon>
        <taxon>Sordariomycetidae</taxon>
        <taxon>Sordariales</taxon>
        <taxon>Lasiosphaeriaceae</taxon>
        <taxon>Cercophora</taxon>
    </lineage>
</organism>
<protein>
    <submittedName>
        <fullName evidence="2">Uncharacterized protein</fullName>
    </submittedName>
</protein>
<evidence type="ECO:0000313" key="2">
    <source>
        <dbReference type="EMBL" id="KAK0640659.1"/>
    </source>
</evidence>
<sequence length="498" mass="57109">MGKQSGLVLLLLHLTTTALSTDPPPDWELCPHWRGLHEPVYIPALPTFPPDWTEWPTNASRSVCATALNKHFSPSRNPHTTVTLHQTNQTWQRDPRKPQILPEIEDAITSGLELFGTHAGTVETPLQIHITITDTNTTLPSETQFGHPPNQQSYVFIDSEFAPYNDGIATPCNLIIVFPPPANTTLPFMQLLKKDIVKNMYHCVQYYHHPTLHVLGGADWWFQGIARFFDGVLWPAPAELIHDEKRVSQFPEEYRGYLSLDHYNAQACSLIWHWAYNSGWTLQDITDWMKRHPSKATWWEDEVVVMAADERFTRLFHSFGRAAVEGNISYPSGARINLIPPDWGHGDGPWDASDQWIARQTLQPGEQREVMNGGIRVDPWQIYRDIIPFAAGQVIEMSMRHKDYVVRRTYFPAGRTGLDGVWRDIKANITLAENATVLRDVEWSYRKRGRGRLVHVPWNETARIEVPSEGSQIEYEVVYTCAGGDYDWAHMDWVMKRI</sequence>
<reference evidence="2" key="1">
    <citation type="submission" date="2023-06" db="EMBL/GenBank/DDBJ databases">
        <title>Genome-scale phylogeny and comparative genomics of the fungal order Sordariales.</title>
        <authorList>
            <consortium name="Lawrence Berkeley National Laboratory"/>
            <person name="Hensen N."/>
            <person name="Bonometti L."/>
            <person name="Westerberg I."/>
            <person name="Brannstrom I.O."/>
            <person name="Guillou S."/>
            <person name="Cros-Aarteil S."/>
            <person name="Calhoun S."/>
            <person name="Haridas S."/>
            <person name="Kuo A."/>
            <person name="Mondo S."/>
            <person name="Pangilinan J."/>
            <person name="Riley R."/>
            <person name="Labutti K."/>
            <person name="Andreopoulos B."/>
            <person name="Lipzen A."/>
            <person name="Chen C."/>
            <person name="Yanf M."/>
            <person name="Daum C."/>
            <person name="Ng V."/>
            <person name="Clum A."/>
            <person name="Steindorff A."/>
            <person name="Ohm R."/>
            <person name="Martin F."/>
            <person name="Silar P."/>
            <person name="Natvig D."/>
            <person name="Lalanne C."/>
            <person name="Gautier V."/>
            <person name="Ament-Velasquez S.L."/>
            <person name="Kruys A."/>
            <person name="Hutchinson M.I."/>
            <person name="Powell A.J."/>
            <person name="Barry K."/>
            <person name="Miller A.N."/>
            <person name="Grigoriev I.V."/>
            <person name="Debuchy R."/>
            <person name="Gladieux P."/>
            <person name="Thoren M.H."/>
            <person name="Johannesson H."/>
        </authorList>
    </citation>
    <scope>NUCLEOTIDE SEQUENCE</scope>
    <source>
        <strain evidence="2">SMH2532-1</strain>
    </source>
</reference>
<keyword evidence="1" id="KW-0732">Signal</keyword>
<feature type="signal peptide" evidence="1">
    <location>
        <begin position="1"/>
        <end position="20"/>
    </location>
</feature>
<dbReference type="AlphaFoldDB" id="A0AA39XV33"/>
<evidence type="ECO:0000313" key="3">
    <source>
        <dbReference type="Proteomes" id="UP001174936"/>
    </source>
</evidence>
<feature type="chain" id="PRO_5041297514" evidence="1">
    <location>
        <begin position="21"/>
        <end position="498"/>
    </location>
</feature>
<proteinExistence type="predicted"/>